<evidence type="ECO:0000313" key="8">
    <source>
        <dbReference type="Proteomes" id="UP000826462"/>
    </source>
</evidence>
<evidence type="ECO:0000259" key="5">
    <source>
        <dbReference type="Pfam" id="PF00700"/>
    </source>
</evidence>
<keyword evidence="7" id="KW-0969">Cilium</keyword>
<evidence type="ECO:0000256" key="3">
    <source>
        <dbReference type="RuleBase" id="RU362073"/>
    </source>
</evidence>
<keyword evidence="3" id="KW-0964">Secreted</keyword>
<dbReference type="Pfam" id="PF00700">
    <property type="entry name" value="Flagellin_C"/>
    <property type="match status" value="1"/>
</dbReference>
<dbReference type="Pfam" id="PF00669">
    <property type="entry name" value="Flagellin_N"/>
    <property type="match status" value="1"/>
</dbReference>
<dbReference type="InterPro" id="IPR022578">
    <property type="entry name" value="Flagellin_D2_dom"/>
</dbReference>
<keyword evidence="2 3" id="KW-0975">Bacterial flagellum</keyword>
<dbReference type="EMBL" id="CP080096">
    <property type="protein sequence ID" value="QYD72139.1"/>
    <property type="molecule type" value="Genomic_DNA"/>
</dbReference>
<comment type="similarity">
    <text evidence="1 3">Belongs to the bacterial flagellin family.</text>
</comment>
<dbReference type="RefSeq" id="WP_219801567.1">
    <property type="nucleotide sequence ID" value="NZ_CP080096.1"/>
</dbReference>
<feature type="domain" description="Flagellin C-terminal" evidence="5">
    <location>
        <begin position="395"/>
        <end position="479"/>
    </location>
</feature>
<dbReference type="Gene3D" id="2.170.280.10">
    <property type="entry name" value="f41 fragment of flagellin, middle domain"/>
    <property type="match status" value="1"/>
</dbReference>
<evidence type="ECO:0000256" key="2">
    <source>
        <dbReference type="ARBA" id="ARBA00023143"/>
    </source>
</evidence>
<proteinExistence type="inferred from homology"/>
<dbReference type="Proteomes" id="UP000826462">
    <property type="component" value="Chromosome 2"/>
</dbReference>
<feature type="domain" description="Flagellin D2" evidence="6">
    <location>
        <begin position="171"/>
        <end position="271"/>
    </location>
</feature>
<dbReference type="InterPro" id="IPR001029">
    <property type="entry name" value="Flagellin_N"/>
</dbReference>
<dbReference type="InterPro" id="IPR046358">
    <property type="entry name" value="Flagellin_C"/>
</dbReference>
<keyword evidence="7" id="KW-0966">Cell projection</keyword>
<evidence type="ECO:0000259" key="6">
    <source>
        <dbReference type="Pfam" id="PF12613"/>
    </source>
</evidence>
<comment type="subcellular location">
    <subcellularLocation>
        <location evidence="3">Secreted</location>
    </subcellularLocation>
    <subcellularLocation>
        <location evidence="3">Bacterial flagellum</location>
    </subcellularLocation>
</comment>
<dbReference type="Gene3D" id="2.30.220.10">
    <property type="entry name" value="f41 fragment of flagellin, C-terminal domain"/>
    <property type="match status" value="1"/>
</dbReference>
<dbReference type="PANTHER" id="PTHR42792:SF2">
    <property type="entry name" value="FLAGELLIN"/>
    <property type="match status" value="1"/>
</dbReference>
<keyword evidence="7" id="KW-0282">Flagellum</keyword>
<comment type="function">
    <text evidence="3">Flagellin is the subunit protein which polymerizes to form the filaments of bacterial flagella.</text>
</comment>
<dbReference type="InterPro" id="IPR042187">
    <property type="entry name" value="Flagellin_C_sub2"/>
</dbReference>
<protein>
    <recommendedName>
        <fullName evidence="3">Flagellin</fullName>
    </recommendedName>
</protein>
<keyword evidence="8" id="KW-1185">Reference proteome</keyword>
<evidence type="ECO:0000256" key="1">
    <source>
        <dbReference type="ARBA" id="ARBA00005709"/>
    </source>
</evidence>
<name>A0ABX8UTA1_9BURK</name>
<dbReference type="InterPro" id="IPR001492">
    <property type="entry name" value="Flagellin"/>
</dbReference>
<accession>A0ABX8UTA1</accession>
<evidence type="ECO:0000313" key="7">
    <source>
        <dbReference type="EMBL" id="QYD72139.1"/>
    </source>
</evidence>
<dbReference type="Gene3D" id="6.10.10.10">
    <property type="entry name" value="Flagellar export chaperone, C-terminal domain"/>
    <property type="match status" value="1"/>
</dbReference>
<reference evidence="7 8" key="1">
    <citation type="submission" date="2021-07" db="EMBL/GenBank/DDBJ databases">
        <title>Paraburkholderia edwinii protects Aspergillus sp. from phenazines by acting as a toxin sponge.</title>
        <authorList>
            <person name="Dahlstrom K.M."/>
            <person name="Newman D.K."/>
        </authorList>
    </citation>
    <scope>NUCLEOTIDE SEQUENCE [LARGE SCALE GENOMIC DNA]</scope>
    <source>
        <strain evidence="7 8">Pe01</strain>
    </source>
</reference>
<sequence>MDINTNIPSLIAQQNLNANNSSLNTAIQRLSSGKRINSAADDAAGLAVVTTMTTQENGLNQGIQNANNGVTLVQTIGSALSSMTSSLQRIYQLANEALQGTLTPANQQALQKEVEEQTQEINRLASTTQYNGLTLLNGAAGVLQVQVGADVGQTVAIDLSQGVSAASLGGGVVQSGITLGTVTGLNLNANGSEASGAGAITEIHIISDGNGGFTFEDQNDAAISTTASSALFTVTTTNGISSLSLNSLGSDSLLPTNDLASINAAITANAATASEDTVFGKISGIDLDASTGLNATAGASNVVTTVSVESDGKGGVKYVDQNGTQLSSGATAGLFNTAAGGTISFANAPASTIGSTQAGVQPAGSVLGEINQLNVPSTVSQIDVSTSEGANNAINSVQNALATIANMQASLGAVQNRFTAIAQTQQAQSTDLATAASGYMDADFAQETANLSKTQVLVQASISVVAQANALPQQVLKLLQ</sequence>
<organism evidence="7 8">
    <name type="scientific">Paraburkholderia edwinii</name>
    <dbReference type="NCBI Taxonomy" id="2861782"/>
    <lineage>
        <taxon>Bacteria</taxon>
        <taxon>Pseudomonadati</taxon>
        <taxon>Pseudomonadota</taxon>
        <taxon>Betaproteobacteria</taxon>
        <taxon>Burkholderiales</taxon>
        <taxon>Burkholderiaceae</taxon>
        <taxon>Paraburkholderia</taxon>
    </lineage>
</organism>
<dbReference type="PRINTS" id="PR00207">
    <property type="entry name" value="FLAGELLIN"/>
</dbReference>
<dbReference type="Pfam" id="PF12613">
    <property type="entry name" value="FliC_D2"/>
    <property type="match status" value="1"/>
</dbReference>
<dbReference type="Gene3D" id="1.20.1330.10">
    <property type="entry name" value="f41 fragment of flagellin, N-terminal domain"/>
    <property type="match status" value="1"/>
</dbReference>
<dbReference type="SUPFAM" id="SSF64518">
    <property type="entry name" value="Phase 1 flagellin"/>
    <property type="match status" value="1"/>
</dbReference>
<gene>
    <name evidence="7" type="ORF">KZJ38_34915</name>
</gene>
<feature type="domain" description="Flagellin N-terminal" evidence="4">
    <location>
        <begin position="3"/>
        <end position="139"/>
    </location>
</feature>
<dbReference type="PANTHER" id="PTHR42792">
    <property type="entry name" value="FLAGELLIN"/>
    <property type="match status" value="1"/>
</dbReference>
<evidence type="ECO:0000259" key="4">
    <source>
        <dbReference type="Pfam" id="PF00669"/>
    </source>
</evidence>
<dbReference type="Gene3D" id="6.10.280.190">
    <property type="match status" value="1"/>
</dbReference>